<dbReference type="HAMAP" id="MF_01161">
    <property type="entry name" value="tRNA_Ile_lys_synt"/>
    <property type="match status" value="1"/>
</dbReference>
<sequence length="519" mass="58730">MFLTIVTGVAHSGGPDSTCLLYLLNAWLKTQSVPSISLLSLTVDHQLQSSSTLITQQAANFARSLGVQNCILTIPWSIPPYPKRPENDEAFEAIARQARYDILQSEMKTYGSFLLAMAHHADDNVETLLMRINDQIGYSNKADLKSVLNPIRPRRRIGMSNANKLLGLRQWILRPLLSVPKTRILATCEHYKIPYTIDQTNFQPSITPRNFIRYCLQTRLDTQQHSTITPPTNSRLTVDLVNESISTLESVAEKYVPSTYGSPLSSRLYSAAKYVSDCRETLDEKVTSYLSQLTLPSPISTLTLPSNVPPIQDALVPPYIIRRILRYISPAPWGHPSAEAFGSSTNLEKISSLIWANSVPDAERRPFTLGSQVIWRPHTRKSFQGKKILCWIASRQPPILRNGSIEPCLVEITHIFKSSQDEEFQIVWDNRFLVIIRPTLMPSHVKKLLLTHTNARIVIAPYSKWFSPRLEFRYPSDNKECLIVLGECPNYLATPFSLQKEASPLGWISFEFIRPIDSI</sequence>
<keyword evidence="2" id="KW-0436">Ligase</keyword>
<evidence type="ECO:0000259" key="7">
    <source>
        <dbReference type="Pfam" id="PF01171"/>
    </source>
</evidence>
<feature type="domain" description="tRNA(Ile)-lysidine/2-thiocytidine synthase N-terminal" evidence="7">
    <location>
        <begin position="9"/>
        <end position="213"/>
    </location>
</feature>
<dbReference type="InterPro" id="IPR012795">
    <property type="entry name" value="tRNA_Ile_lys_synt_N"/>
</dbReference>
<dbReference type="GO" id="GO:0008033">
    <property type="term" value="P:tRNA processing"/>
    <property type="evidence" value="ECO:0007669"/>
    <property type="project" value="UniProtKB-KW"/>
</dbReference>
<comment type="catalytic activity">
    <reaction evidence="6">
        <text>cytidine(34) in tRNA(Ile2) + L-lysine + ATP = lysidine(34) in tRNA(Ile2) + AMP + diphosphate + H(+)</text>
        <dbReference type="Rhea" id="RHEA:43744"/>
        <dbReference type="Rhea" id="RHEA-COMP:10625"/>
        <dbReference type="Rhea" id="RHEA-COMP:10670"/>
        <dbReference type="ChEBI" id="CHEBI:15378"/>
        <dbReference type="ChEBI" id="CHEBI:30616"/>
        <dbReference type="ChEBI" id="CHEBI:32551"/>
        <dbReference type="ChEBI" id="CHEBI:33019"/>
        <dbReference type="ChEBI" id="CHEBI:82748"/>
        <dbReference type="ChEBI" id="CHEBI:83665"/>
        <dbReference type="ChEBI" id="CHEBI:456215"/>
        <dbReference type="EC" id="6.3.4.19"/>
    </reaction>
</comment>
<protein>
    <recommendedName>
        <fullName evidence="1">tRNA(Ile)-lysidine synthetase</fullName>
        <ecNumber evidence="1">6.3.4.19</ecNumber>
    </recommendedName>
</protein>
<gene>
    <name evidence="8" type="ORF">Clacol_006549</name>
</gene>
<proteinExistence type="inferred from homology"/>
<dbReference type="NCBIfam" id="TIGR02432">
    <property type="entry name" value="lysidine_TilS_N"/>
    <property type="match status" value="1"/>
</dbReference>
<organism evidence="8 9">
    <name type="scientific">Clathrus columnatus</name>
    <dbReference type="NCBI Taxonomy" id="1419009"/>
    <lineage>
        <taxon>Eukaryota</taxon>
        <taxon>Fungi</taxon>
        <taxon>Dikarya</taxon>
        <taxon>Basidiomycota</taxon>
        <taxon>Agaricomycotina</taxon>
        <taxon>Agaricomycetes</taxon>
        <taxon>Phallomycetidae</taxon>
        <taxon>Phallales</taxon>
        <taxon>Clathraceae</taxon>
        <taxon>Clathrus</taxon>
    </lineage>
</organism>
<dbReference type="Pfam" id="PF01171">
    <property type="entry name" value="ATP_bind_3"/>
    <property type="match status" value="1"/>
</dbReference>
<evidence type="ECO:0000256" key="5">
    <source>
        <dbReference type="ARBA" id="ARBA00022840"/>
    </source>
</evidence>
<dbReference type="PANTHER" id="PTHR43033:SF1">
    <property type="entry name" value="TRNA(ILE)-LYSIDINE SYNTHASE-RELATED"/>
    <property type="match status" value="1"/>
</dbReference>
<evidence type="ECO:0000313" key="9">
    <source>
        <dbReference type="Proteomes" id="UP001050691"/>
    </source>
</evidence>
<name>A0AAV5AGQ5_9AGAM</name>
<dbReference type="EC" id="6.3.4.19" evidence="1"/>
<evidence type="ECO:0000256" key="6">
    <source>
        <dbReference type="ARBA" id="ARBA00048539"/>
    </source>
</evidence>
<keyword evidence="9" id="KW-1185">Reference proteome</keyword>
<keyword evidence="5" id="KW-0067">ATP-binding</keyword>
<dbReference type="Gene3D" id="3.40.50.620">
    <property type="entry name" value="HUPs"/>
    <property type="match status" value="1"/>
</dbReference>
<dbReference type="InterPro" id="IPR012094">
    <property type="entry name" value="tRNA_Ile_lys_synt"/>
</dbReference>
<keyword evidence="3" id="KW-0819">tRNA processing</keyword>
<dbReference type="PANTHER" id="PTHR43033">
    <property type="entry name" value="TRNA(ILE)-LYSIDINE SYNTHASE-RELATED"/>
    <property type="match status" value="1"/>
</dbReference>
<dbReference type="EMBL" id="BPWL01000007">
    <property type="protein sequence ID" value="GJJ12308.1"/>
    <property type="molecule type" value="Genomic_DNA"/>
</dbReference>
<reference evidence="8" key="1">
    <citation type="submission" date="2021-10" db="EMBL/GenBank/DDBJ databases">
        <title>De novo Genome Assembly of Clathrus columnatus (Basidiomycota, Fungi) Using Illumina and Nanopore Sequence Data.</title>
        <authorList>
            <person name="Ogiso-Tanaka E."/>
            <person name="Itagaki H."/>
            <person name="Hosoya T."/>
            <person name="Hosaka K."/>
        </authorList>
    </citation>
    <scope>NUCLEOTIDE SEQUENCE</scope>
    <source>
        <strain evidence="8">MO-923</strain>
    </source>
</reference>
<dbReference type="AlphaFoldDB" id="A0AAV5AGQ5"/>
<dbReference type="GO" id="GO:0032267">
    <property type="term" value="F:tRNA(Ile)-lysidine synthase activity"/>
    <property type="evidence" value="ECO:0007669"/>
    <property type="project" value="UniProtKB-EC"/>
</dbReference>
<keyword evidence="4" id="KW-0547">Nucleotide-binding</keyword>
<dbReference type="InterPro" id="IPR011063">
    <property type="entry name" value="TilS/TtcA_N"/>
</dbReference>
<dbReference type="InterPro" id="IPR014729">
    <property type="entry name" value="Rossmann-like_a/b/a_fold"/>
</dbReference>
<dbReference type="GO" id="GO:0005524">
    <property type="term" value="F:ATP binding"/>
    <property type="evidence" value="ECO:0007669"/>
    <property type="project" value="UniProtKB-KW"/>
</dbReference>
<accession>A0AAV5AGQ5</accession>
<evidence type="ECO:0000256" key="1">
    <source>
        <dbReference type="ARBA" id="ARBA00013267"/>
    </source>
</evidence>
<dbReference type="Proteomes" id="UP001050691">
    <property type="component" value="Unassembled WGS sequence"/>
</dbReference>
<dbReference type="SUPFAM" id="SSF52402">
    <property type="entry name" value="Adenine nucleotide alpha hydrolases-like"/>
    <property type="match status" value="1"/>
</dbReference>
<evidence type="ECO:0000256" key="4">
    <source>
        <dbReference type="ARBA" id="ARBA00022741"/>
    </source>
</evidence>
<evidence type="ECO:0000256" key="2">
    <source>
        <dbReference type="ARBA" id="ARBA00022598"/>
    </source>
</evidence>
<comment type="caution">
    <text evidence="8">The sequence shown here is derived from an EMBL/GenBank/DDBJ whole genome shotgun (WGS) entry which is preliminary data.</text>
</comment>
<evidence type="ECO:0000313" key="8">
    <source>
        <dbReference type="EMBL" id="GJJ12308.1"/>
    </source>
</evidence>
<evidence type="ECO:0000256" key="3">
    <source>
        <dbReference type="ARBA" id="ARBA00022694"/>
    </source>
</evidence>
<dbReference type="CDD" id="cd01992">
    <property type="entry name" value="TilS_N"/>
    <property type="match status" value="1"/>
</dbReference>